<dbReference type="GO" id="GO:0009097">
    <property type="term" value="P:isoleucine biosynthetic process"/>
    <property type="evidence" value="ECO:0007669"/>
    <property type="project" value="UniProtKB-UniPathway"/>
</dbReference>
<evidence type="ECO:0000259" key="13">
    <source>
        <dbReference type="Pfam" id="PF02775"/>
    </source>
</evidence>
<dbReference type="AlphaFoldDB" id="A0A4R8MC38"/>
<dbReference type="Gene3D" id="3.40.50.1220">
    <property type="entry name" value="TPP-binding domain"/>
    <property type="match status" value="1"/>
</dbReference>
<comment type="caution">
    <text evidence="15">The sequence shown here is derived from an EMBL/GenBank/DDBJ whole genome shotgun (WGS) entry which is preliminary data.</text>
</comment>
<dbReference type="FunFam" id="3.40.50.970:FF:000007">
    <property type="entry name" value="Acetolactate synthase"/>
    <property type="match status" value="1"/>
</dbReference>
<dbReference type="PANTHER" id="PTHR18968">
    <property type="entry name" value="THIAMINE PYROPHOSPHATE ENZYMES"/>
    <property type="match status" value="1"/>
</dbReference>
<dbReference type="InterPro" id="IPR012000">
    <property type="entry name" value="Thiamin_PyroP_enz_cen_dom"/>
</dbReference>
<dbReference type="NCBIfam" id="TIGR00118">
    <property type="entry name" value="acolac_lg"/>
    <property type="match status" value="1"/>
</dbReference>
<dbReference type="SUPFAM" id="SSF52467">
    <property type="entry name" value="DHS-like NAD/FAD-binding domain"/>
    <property type="match status" value="1"/>
</dbReference>
<keyword evidence="7 11" id="KW-0479">Metal-binding</keyword>
<feature type="domain" description="Thiamine pyrophosphate enzyme central" evidence="12">
    <location>
        <begin position="193"/>
        <end position="324"/>
    </location>
</feature>
<dbReference type="Pfam" id="PF02776">
    <property type="entry name" value="TPP_enzyme_N"/>
    <property type="match status" value="1"/>
</dbReference>
<dbReference type="Pfam" id="PF02775">
    <property type="entry name" value="TPP_enzyme_C"/>
    <property type="match status" value="1"/>
</dbReference>
<comment type="pathway">
    <text evidence="1 11">Amino-acid biosynthesis; L-isoleucine biosynthesis; L-isoleucine from 2-oxobutanoate: step 1/4.</text>
</comment>
<evidence type="ECO:0000256" key="1">
    <source>
        <dbReference type="ARBA" id="ARBA00004974"/>
    </source>
</evidence>
<evidence type="ECO:0000256" key="4">
    <source>
        <dbReference type="ARBA" id="ARBA00013145"/>
    </source>
</evidence>
<keyword evidence="9 11" id="KW-0786">Thiamine pyrophosphate</keyword>
<dbReference type="PANTHER" id="PTHR18968:SF13">
    <property type="entry name" value="ACETOLACTATE SYNTHASE CATALYTIC SUBUNIT, MITOCHONDRIAL"/>
    <property type="match status" value="1"/>
</dbReference>
<dbReference type="GO" id="GO:0050660">
    <property type="term" value="F:flavin adenine dinucleotide binding"/>
    <property type="evidence" value="ECO:0007669"/>
    <property type="project" value="InterPro"/>
</dbReference>
<evidence type="ECO:0000313" key="15">
    <source>
        <dbReference type="EMBL" id="TDY62914.1"/>
    </source>
</evidence>
<feature type="domain" description="Thiamine pyrophosphate enzyme TPP-binding" evidence="13">
    <location>
        <begin position="382"/>
        <end position="530"/>
    </location>
</feature>
<comment type="pathway">
    <text evidence="2 11">Amino-acid biosynthesis; L-valine biosynthesis; L-valine from pyruvate: step 1/4.</text>
</comment>
<dbReference type="InterPro" id="IPR011766">
    <property type="entry name" value="TPP_enzyme_TPP-bd"/>
</dbReference>
<protein>
    <recommendedName>
        <fullName evidence="4 11">Acetolactate synthase</fullName>
        <ecNumber evidence="4 11">2.2.1.6</ecNumber>
    </recommendedName>
</protein>
<dbReference type="Pfam" id="PF00205">
    <property type="entry name" value="TPP_enzyme_M"/>
    <property type="match status" value="1"/>
</dbReference>
<dbReference type="GO" id="GO:0009099">
    <property type="term" value="P:L-valine biosynthetic process"/>
    <property type="evidence" value="ECO:0007669"/>
    <property type="project" value="UniProtKB-UniPathway"/>
</dbReference>
<evidence type="ECO:0000256" key="6">
    <source>
        <dbReference type="ARBA" id="ARBA00022679"/>
    </source>
</evidence>
<proteinExistence type="inferred from homology"/>
<dbReference type="UniPathway" id="UPA00047">
    <property type="reaction ID" value="UER00055"/>
</dbReference>
<dbReference type="CDD" id="cd02015">
    <property type="entry name" value="TPP_AHAS"/>
    <property type="match status" value="1"/>
</dbReference>
<dbReference type="FunFam" id="3.40.50.1220:FF:000008">
    <property type="entry name" value="Acetolactate synthase"/>
    <property type="match status" value="1"/>
</dbReference>
<dbReference type="UniPathway" id="UPA00049">
    <property type="reaction ID" value="UER00059"/>
</dbReference>
<evidence type="ECO:0000256" key="2">
    <source>
        <dbReference type="ARBA" id="ARBA00005025"/>
    </source>
</evidence>
<evidence type="ECO:0000256" key="5">
    <source>
        <dbReference type="ARBA" id="ARBA00022605"/>
    </source>
</evidence>
<organism evidence="15 16">
    <name type="scientific">Aminivibrio pyruvatiphilus</name>
    <dbReference type="NCBI Taxonomy" id="1005740"/>
    <lineage>
        <taxon>Bacteria</taxon>
        <taxon>Thermotogati</taxon>
        <taxon>Synergistota</taxon>
        <taxon>Synergistia</taxon>
        <taxon>Synergistales</taxon>
        <taxon>Aminobacteriaceae</taxon>
        <taxon>Aminivibrio</taxon>
    </lineage>
</organism>
<dbReference type="GO" id="GO:0030976">
    <property type="term" value="F:thiamine pyrophosphate binding"/>
    <property type="evidence" value="ECO:0007669"/>
    <property type="project" value="UniProtKB-UniRule"/>
</dbReference>
<dbReference type="RefSeq" id="WP_133956548.1">
    <property type="nucleotide sequence ID" value="NZ_SORI01000003.1"/>
</dbReference>
<keyword evidence="5 11" id="KW-0028">Amino-acid biosynthesis</keyword>
<dbReference type="CDD" id="cd07035">
    <property type="entry name" value="TPP_PYR_POX_like"/>
    <property type="match status" value="1"/>
</dbReference>
<evidence type="ECO:0000256" key="8">
    <source>
        <dbReference type="ARBA" id="ARBA00022842"/>
    </source>
</evidence>
<evidence type="ECO:0000313" key="16">
    <source>
        <dbReference type="Proteomes" id="UP000295066"/>
    </source>
</evidence>
<keyword evidence="8 11" id="KW-0460">Magnesium</keyword>
<dbReference type="InterPro" id="IPR029035">
    <property type="entry name" value="DHS-like_NAD/FAD-binding_dom"/>
</dbReference>
<dbReference type="GO" id="GO:0003984">
    <property type="term" value="F:acetolactate synthase activity"/>
    <property type="evidence" value="ECO:0007669"/>
    <property type="project" value="UniProtKB-EC"/>
</dbReference>
<evidence type="ECO:0000259" key="12">
    <source>
        <dbReference type="Pfam" id="PF00205"/>
    </source>
</evidence>
<reference evidence="15 16" key="1">
    <citation type="submission" date="2019-03" db="EMBL/GenBank/DDBJ databases">
        <title>Genomic Encyclopedia of Type Strains, Phase IV (KMG-IV): sequencing the most valuable type-strain genomes for metagenomic binning, comparative biology and taxonomic classification.</title>
        <authorList>
            <person name="Goeker M."/>
        </authorList>
    </citation>
    <scope>NUCLEOTIDE SEQUENCE [LARGE SCALE GENOMIC DNA]</scope>
    <source>
        <strain evidence="15 16">DSM 25964</strain>
    </source>
</reference>
<dbReference type="InterPro" id="IPR039368">
    <property type="entry name" value="AHAS_TPP"/>
</dbReference>
<dbReference type="InterPro" id="IPR045229">
    <property type="entry name" value="TPP_enz"/>
</dbReference>
<comment type="cofactor">
    <cofactor evidence="11">
        <name>thiamine diphosphate</name>
        <dbReference type="ChEBI" id="CHEBI:58937"/>
    </cofactor>
    <text evidence="11">Binds 1 thiamine pyrophosphate per subunit.</text>
</comment>
<feature type="domain" description="Thiamine pyrophosphate enzyme N-terminal TPP-binding" evidence="14">
    <location>
        <begin position="3"/>
        <end position="116"/>
    </location>
</feature>
<accession>A0A4R8MC38</accession>
<keyword evidence="10 11" id="KW-0100">Branched-chain amino acid biosynthesis</keyword>
<evidence type="ECO:0000256" key="7">
    <source>
        <dbReference type="ARBA" id="ARBA00022723"/>
    </source>
</evidence>
<dbReference type="InterPro" id="IPR029061">
    <property type="entry name" value="THDP-binding"/>
</dbReference>
<dbReference type="Proteomes" id="UP000295066">
    <property type="component" value="Unassembled WGS sequence"/>
</dbReference>
<dbReference type="InterPro" id="IPR012001">
    <property type="entry name" value="Thiamin_PyroP_enz_TPP-bd_dom"/>
</dbReference>
<comment type="cofactor">
    <cofactor evidence="11">
        <name>Mg(2+)</name>
        <dbReference type="ChEBI" id="CHEBI:18420"/>
    </cofactor>
    <text evidence="11">Binds 1 Mg(2+) ion per subunit.</text>
</comment>
<dbReference type="OrthoDB" id="4494979at2"/>
<name>A0A4R8MC38_9BACT</name>
<gene>
    <name evidence="15" type="ORF">C8D99_103134</name>
</gene>
<dbReference type="GO" id="GO:0000287">
    <property type="term" value="F:magnesium ion binding"/>
    <property type="evidence" value="ECO:0007669"/>
    <property type="project" value="UniProtKB-UniRule"/>
</dbReference>
<dbReference type="Gene3D" id="3.40.50.970">
    <property type="match status" value="2"/>
</dbReference>
<comment type="similarity">
    <text evidence="3 11">Belongs to the TPP enzyme family.</text>
</comment>
<evidence type="ECO:0000256" key="3">
    <source>
        <dbReference type="ARBA" id="ARBA00007812"/>
    </source>
</evidence>
<dbReference type="EMBL" id="SORI01000003">
    <property type="protein sequence ID" value="TDY62914.1"/>
    <property type="molecule type" value="Genomic_DNA"/>
</dbReference>
<evidence type="ECO:0000259" key="14">
    <source>
        <dbReference type="Pfam" id="PF02776"/>
    </source>
</evidence>
<sequence>MKMTGARMVVEALAIEGVKCVYGIPGGSVIPLYDALYDAPFAHILMRHEQAAAHAADGYARASGKPGVCICTSGPGFTNILTGLATAFMDSVPLVAISGQVATHLIGTDAFQESDTFGSSLPAVKHSFLVRSVEELPAALKGAFEIAVSGRPGPVLVDLPVDIQKAQGEFVYPEHALFGEDRLKMQTDLSRADEAASLLRNAERPVILAGGGILSSGASGFLLRLAEKCAIPVATTLMGKGAFPEDHPLSLGMAGMHGTPWANLALSEADVLFAVGTRFSDRTTGRLDCFVKDAAVIHGDIDEAEFDKIVPCRVHLLGDAKAILGTVTEELGECRRDEWAAAVERWKEEYPLSDPGSADFIPSSVLEAVRRSAKDRWPVVADVGQNQMWTALFYKTNEPGTFLTSGGLGTMGYALPAAMGASLARNRTPVLCFAGDGGFLMNCQELETCARYGIPVKIFVLNNGALGMVRQWQELFWNERYSGTTPLSPCRFAALAEALGVPGHTCTSMVELEGLLPDMLAAPGPALVDCRIPREELILPMVPAGAALKDFIYKVKV</sequence>
<keyword evidence="16" id="KW-1185">Reference proteome</keyword>
<dbReference type="EC" id="2.2.1.6" evidence="4 11"/>
<dbReference type="SUPFAM" id="SSF52518">
    <property type="entry name" value="Thiamin diphosphate-binding fold (THDP-binding)"/>
    <property type="match status" value="2"/>
</dbReference>
<evidence type="ECO:0000256" key="9">
    <source>
        <dbReference type="ARBA" id="ARBA00023052"/>
    </source>
</evidence>
<comment type="catalytic activity">
    <reaction evidence="11">
        <text>2 pyruvate + H(+) = (2S)-2-acetolactate + CO2</text>
        <dbReference type="Rhea" id="RHEA:25249"/>
        <dbReference type="ChEBI" id="CHEBI:15361"/>
        <dbReference type="ChEBI" id="CHEBI:15378"/>
        <dbReference type="ChEBI" id="CHEBI:16526"/>
        <dbReference type="ChEBI" id="CHEBI:58476"/>
        <dbReference type="EC" id="2.2.1.6"/>
    </reaction>
</comment>
<evidence type="ECO:0000256" key="11">
    <source>
        <dbReference type="RuleBase" id="RU003591"/>
    </source>
</evidence>
<dbReference type="InterPro" id="IPR012846">
    <property type="entry name" value="Acetolactate_synth_lsu"/>
</dbReference>
<keyword evidence="6 11" id="KW-0808">Transferase</keyword>
<evidence type="ECO:0000256" key="10">
    <source>
        <dbReference type="ARBA" id="ARBA00023304"/>
    </source>
</evidence>
<dbReference type="GO" id="GO:0005948">
    <property type="term" value="C:acetolactate synthase complex"/>
    <property type="evidence" value="ECO:0007669"/>
    <property type="project" value="TreeGrafter"/>
</dbReference>